<feature type="domain" description="Amino acid transporter transmembrane" evidence="8">
    <location>
        <begin position="23"/>
        <end position="77"/>
    </location>
</feature>
<evidence type="ECO:0000256" key="3">
    <source>
        <dbReference type="ARBA" id="ARBA00022692"/>
    </source>
</evidence>
<dbReference type="InterPro" id="IPR013057">
    <property type="entry name" value="AA_transpt_TM"/>
</dbReference>
<evidence type="ECO:0000256" key="6">
    <source>
        <dbReference type="ARBA" id="ARBA00023136"/>
    </source>
</evidence>
<feature type="transmembrane region" description="Helical" evidence="7">
    <location>
        <begin position="312"/>
        <end position="334"/>
    </location>
</feature>
<feature type="transmembrane region" description="Helical" evidence="7">
    <location>
        <begin position="55"/>
        <end position="76"/>
    </location>
</feature>
<dbReference type="EMBL" id="JAATIP010000131">
    <property type="protein sequence ID" value="KAF4369048.1"/>
    <property type="molecule type" value="Genomic_DNA"/>
</dbReference>
<keyword evidence="3 7" id="KW-0812">Transmembrane</keyword>
<evidence type="ECO:0000259" key="8">
    <source>
        <dbReference type="Pfam" id="PF01490"/>
    </source>
</evidence>
<feature type="transmembrane region" description="Helical" evidence="7">
    <location>
        <begin position="257"/>
        <end position="280"/>
    </location>
</feature>
<evidence type="ECO:0000313" key="10">
    <source>
        <dbReference type="EMBL" id="KAF4402397.1"/>
    </source>
</evidence>
<protein>
    <recommendedName>
        <fullName evidence="8">Amino acid transporter transmembrane domain-containing protein</fullName>
    </recommendedName>
</protein>
<feature type="transmembrane region" description="Helical" evidence="7">
    <location>
        <begin position="113"/>
        <end position="131"/>
    </location>
</feature>
<accession>A0A7J6FEI7</accession>
<evidence type="ECO:0000313" key="11">
    <source>
        <dbReference type="Proteomes" id="UP000525078"/>
    </source>
</evidence>
<feature type="transmembrane region" description="Helical" evidence="7">
    <location>
        <begin position="138"/>
        <end position="157"/>
    </location>
</feature>
<dbReference type="Pfam" id="PF01490">
    <property type="entry name" value="Aa_trans"/>
    <property type="match status" value="2"/>
</dbReference>
<feature type="transmembrane region" description="Helical" evidence="7">
    <location>
        <begin position="340"/>
        <end position="363"/>
    </location>
</feature>
<evidence type="ECO:0000256" key="2">
    <source>
        <dbReference type="ARBA" id="ARBA00022448"/>
    </source>
</evidence>
<dbReference type="GO" id="GO:0005774">
    <property type="term" value="C:vacuolar membrane"/>
    <property type="evidence" value="ECO:0007669"/>
    <property type="project" value="TreeGrafter"/>
</dbReference>
<dbReference type="PANTHER" id="PTHR22950:SF349">
    <property type="entry name" value="AMINO ACID TRANSPORTER TRANSMEMBRANE DOMAIN-CONTAINING PROTEIN"/>
    <property type="match status" value="1"/>
</dbReference>
<feature type="transmembrane region" description="Helical" evidence="7">
    <location>
        <begin position="375"/>
        <end position="394"/>
    </location>
</feature>
<proteinExistence type="predicted"/>
<organism evidence="9 11">
    <name type="scientific">Cannabis sativa</name>
    <name type="common">Hemp</name>
    <name type="synonym">Marijuana</name>
    <dbReference type="NCBI Taxonomy" id="3483"/>
    <lineage>
        <taxon>Eukaryota</taxon>
        <taxon>Viridiplantae</taxon>
        <taxon>Streptophyta</taxon>
        <taxon>Embryophyta</taxon>
        <taxon>Tracheophyta</taxon>
        <taxon>Spermatophyta</taxon>
        <taxon>Magnoliopsida</taxon>
        <taxon>eudicotyledons</taxon>
        <taxon>Gunneridae</taxon>
        <taxon>Pentapetalae</taxon>
        <taxon>rosids</taxon>
        <taxon>fabids</taxon>
        <taxon>Rosales</taxon>
        <taxon>Cannabaceae</taxon>
        <taxon>Cannabis</taxon>
    </lineage>
</organism>
<sequence length="400" mass="43656">MEGSKTTSIPLLQEESSRCSEGTASRVQTIANIVVSIVGTGVLGLPFAFLTAGWLAGSVATVFAGISVYYCMFLLVSRLMVETLIGISQCGGCVVNLVFIGQNLSSVFRAHNLSFSTYILLLVPIEIGLSWIRSLSSLAHFSIFANVCNVLAMGIVVKEDIQQVLKSEFLFDDRTAITSKFGGLAFAVGMAVFCFEGFGMTLALEASMKDKRSFPKVLAQAFFGIALLYVLFGFFGYMAYGDQTKDIITLNLPRNWWALTVQIGMCLGLIFTFPITVHPLNEIIERRLKKNKWFYNSNKENDSDHGHSTTRIGVLGIYSSRGILVIGLAVLASYVPEFGVFTSLVGSTVCALIAFVFPAIFHLKLLASSLNLWQKALDLFILSCGLLFAVYGTYNTVISV</sequence>
<keyword evidence="6 7" id="KW-0472">Membrane</keyword>
<keyword evidence="4" id="KW-0029">Amino-acid transport</keyword>
<keyword evidence="2" id="KW-0813">Transport</keyword>
<gene>
    <name evidence="9" type="ORF">F8388_013377</name>
    <name evidence="10" type="ORF">G4B88_012182</name>
</gene>
<feature type="domain" description="Amino acid transporter transmembrane" evidence="8">
    <location>
        <begin position="79"/>
        <end position="397"/>
    </location>
</feature>
<dbReference type="Proteomes" id="UP000525078">
    <property type="component" value="Unassembled WGS sequence"/>
</dbReference>
<keyword evidence="5 7" id="KW-1133">Transmembrane helix</keyword>
<evidence type="ECO:0000256" key="5">
    <source>
        <dbReference type="ARBA" id="ARBA00022989"/>
    </source>
</evidence>
<reference evidence="11 12" key="1">
    <citation type="journal article" date="2020" name="bioRxiv">
        <title>Sequence and annotation of 42 cannabis genomes reveals extensive copy number variation in cannabinoid synthesis and pathogen resistance genes.</title>
        <authorList>
            <person name="Mckernan K.J."/>
            <person name="Helbert Y."/>
            <person name="Kane L.T."/>
            <person name="Ebling H."/>
            <person name="Zhang L."/>
            <person name="Liu B."/>
            <person name="Eaton Z."/>
            <person name="Mclaughlin S."/>
            <person name="Kingan S."/>
            <person name="Baybayan P."/>
            <person name="Concepcion G."/>
            <person name="Jordan M."/>
            <person name="Riva A."/>
            <person name="Barbazuk W."/>
            <person name="Harkins T."/>
        </authorList>
    </citation>
    <scope>NUCLEOTIDE SEQUENCE [LARGE SCALE GENOMIC DNA]</scope>
    <source>
        <strain evidence="11 12">cv. Jamaican Lion 4</strain>
        <strain evidence="10">Father</strain>
        <strain evidence="9">Mother</strain>
        <tissue evidence="9">Leaf</tissue>
    </source>
</reference>
<feature type="transmembrane region" description="Helical" evidence="7">
    <location>
        <begin position="30"/>
        <end position="49"/>
    </location>
</feature>
<feature type="transmembrane region" description="Helical" evidence="7">
    <location>
        <begin position="177"/>
        <end position="205"/>
    </location>
</feature>
<comment type="caution">
    <text evidence="9">The sequence shown here is derived from an EMBL/GenBank/DDBJ whole genome shotgun (WGS) entry which is preliminary data.</text>
</comment>
<evidence type="ECO:0000256" key="7">
    <source>
        <dbReference type="SAM" id="Phobius"/>
    </source>
</evidence>
<dbReference type="EMBL" id="JAATIQ010000007">
    <property type="protein sequence ID" value="KAF4402397.1"/>
    <property type="molecule type" value="Genomic_DNA"/>
</dbReference>
<dbReference type="PANTHER" id="PTHR22950">
    <property type="entry name" value="AMINO ACID TRANSPORTER"/>
    <property type="match status" value="1"/>
</dbReference>
<comment type="subcellular location">
    <subcellularLocation>
        <location evidence="1">Membrane</location>
        <topology evidence="1">Multi-pass membrane protein</topology>
    </subcellularLocation>
</comment>
<evidence type="ECO:0000256" key="4">
    <source>
        <dbReference type="ARBA" id="ARBA00022970"/>
    </source>
</evidence>
<evidence type="ECO:0000313" key="12">
    <source>
        <dbReference type="Proteomes" id="UP000583929"/>
    </source>
</evidence>
<dbReference type="GO" id="GO:0015179">
    <property type="term" value="F:L-amino acid transmembrane transporter activity"/>
    <property type="evidence" value="ECO:0007669"/>
    <property type="project" value="TreeGrafter"/>
</dbReference>
<keyword evidence="12" id="KW-1185">Reference proteome</keyword>
<dbReference type="Proteomes" id="UP000583929">
    <property type="component" value="Unassembled WGS sequence"/>
</dbReference>
<feature type="transmembrane region" description="Helical" evidence="7">
    <location>
        <begin position="217"/>
        <end position="237"/>
    </location>
</feature>
<evidence type="ECO:0000313" key="9">
    <source>
        <dbReference type="EMBL" id="KAF4369048.1"/>
    </source>
</evidence>
<evidence type="ECO:0000256" key="1">
    <source>
        <dbReference type="ARBA" id="ARBA00004141"/>
    </source>
</evidence>
<dbReference type="AlphaFoldDB" id="A0A7J6FEI7"/>
<name>A0A7J6FEI7_CANSA</name>